<protein>
    <submittedName>
        <fullName evidence="1">Uncharacterized protein</fullName>
    </submittedName>
</protein>
<organism evidence="1 2">
    <name type="scientific">Caerostris extrusa</name>
    <name type="common">Bark spider</name>
    <name type="synonym">Caerostris bankana</name>
    <dbReference type="NCBI Taxonomy" id="172846"/>
    <lineage>
        <taxon>Eukaryota</taxon>
        <taxon>Metazoa</taxon>
        <taxon>Ecdysozoa</taxon>
        <taxon>Arthropoda</taxon>
        <taxon>Chelicerata</taxon>
        <taxon>Arachnida</taxon>
        <taxon>Araneae</taxon>
        <taxon>Araneomorphae</taxon>
        <taxon>Entelegynae</taxon>
        <taxon>Araneoidea</taxon>
        <taxon>Araneidae</taxon>
        <taxon>Caerostris</taxon>
    </lineage>
</organism>
<comment type="caution">
    <text evidence="1">The sequence shown here is derived from an EMBL/GenBank/DDBJ whole genome shotgun (WGS) entry which is preliminary data.</text>
</comment>
<gene>
    <name evidence="1" type="ORF">CEXT_20481</name>
</gene>
<dbReference type="Proteomes" id="UP001054945">
    <property type="component" value="Unassembled WGS sequence"/>
</dbReference>
<reference evidence="1 2" key="1">
    <citation type="submission" date="2021-06" db="EMBL/GenBank/DDBJ databases">
        <title>Caerostris extrusa draft genome.</title>
        <authorList>
            <person name="Kono N."/>
            <person name="Arakawa K."/>
        </authorList>
    </citation>
    <scope>NUCLEOTIDE SEQUENCE [LARGE SCALE GENOMIC DNA]</scope>
</reference>
<evidence type="ECO:0000313" key="1">
    <source>
        <dbReference type="EMBL" id="GIY84809.1"/>
    </source>
</evidence>
<keyword evidence="2" id="KW-1185">Reference proteome</keyword>
<accession>A0AAV4WSL1</accession>
<dbReference type="EMBL" id="BPLR01016573">
    <property type="protein sequence ID" value="GIY84809.1"/>
    <property type="molecule type" value="Genomic_DNA"/>
</dbReference>
<dbReference type="AlphaFoldDB" id="A0AAV4WSL1"/>
<evidence type="ECO:0000313" key="2">
    <source>
        <dbReference type="Proteomes" id="UP001054945"/>
    </source>
</evidence>
<name>A0AAV4WSL1_CAEEX</name>
<proteinExistence type="predicted"/>
<sequence>MQIIDHHRHANTIKKVQTEQRNPIQHTWSSIDERGICETRAVISQTALRFKGEVSLHTFQTSFNCVQPFVDKALEPRLPEATRPLNSNECHIDLLDEELKEEI</sequence>